<accession>A0A051TZ63</accession>
<name>A0A051TZ63_9MYCO</name>
<dbReference type="CDD" id="cd07812">
    <property type="entry name" value="SRPBCC"/>
    <property type="match status" value="1"/>
</dbReference>
<dbReference type="Pfam" id="PF10604">
    <property type="entry name" value="Polyketide_cyc2"/>
    <property type="match status" value="1"/>
</dbReference>
<evidence type="ECO:0008006" key="3">
    <source>
        <dbReference type="Google" id="ProtNLM"/>
    </source>
</evidence>
<evidence type="ECO:0000313" key="1">
    <source>
        <dbReference type="EMBL" id="KBZ62105.1"/>
    </source>
</evidence>
<sequence length="164" mass="18725">MQSYTVRFHIDAPPRKVWRVLHPPAPPNAPRPRVLTWPTGSMEILNEGNEAGEGLVRTCVFAVPKYLLTGGRARSWETVTEAELNKLSRYVAVGAPLWSRAEGYHRLEEQPDGTTVLTFHETYHAYNPVLRFFLERPVHAKISRDNLETYEHALGYAGRVHRLP</sequence>
<dbReference type="RefSeq" id="WP_044485649.1">
    <property type="nucleotide sequence ID" value="NZ_KK328284.1"/>
</dbReference>
<dbReference type="InterPro" id="IPR019587">
    <property type="entry name" value="Polyketide_cyclase/dehydratase"/>
</dbReference>
<dbReference type="PATRIC" id="fig|1324261.3.peg.3047"/>
<protein>
    <recommendedName>
        <fullName evidence="3">Polyketide cyclase / dehydrase and lipid transport</fullName>
    </recommendedName>
</protein>
<keyword evidence="2" id="KW-1185">Reference proteome</keyword>
<gene>
    <name evidence="1" type="ORF">K875_03026</name>
</gene>
<organism evidence="1 2">
    <name type="scientific">Mycobacterium [tuberculosis] TKK-01-0051</name>
    <dbReference type="NCBI Taxonomy" id="1324261"/>
    <lineage>
        <taxon>Bacteria</taxon>
        <taxon>Bacillati</taxon>
        <taxon>Actinomycetota</taxon>
        <taxon>Actinomycetes</taxon>
        <taxon>Mycobacteriales</taxon>
        <taxon>Mycobacteriaceae</taxon>
        <taxon>Mycobacterium</taxon>
        <taxon>Mycobacterium avium complex (MAC)</taxon>
    </lineage>
</organism>
<proteinExistence type="predicted"/>
<dbReference type="Gene3D" id="3.30.530.20">
    <property type="match status" value="1"/>
</dbReference>
<dbReference type="AlphaFoldDB" id="A0A051TZ63"/>
<dbReference type="EMBL" id="JLXW01000008">
    <property type="protein sequence ID" value="KBZ62105.1"/>
    <property type="molecule type" value="Genomic_DNA"/>
</dbReference>
<dbReference type="Proteomes" id="UP000025947">
    <property type="component" value="Unassembled WGS sequence"/>
</dbReference>
<evidence type="ECO:0000313" key="2">
    <source>
        <dbReference type="Proteomes" id="UP000025947"/>
    </source>
</evidence>
<dbReference type="HOGENOM" id="CLU_1617171_0_0_11"/>
<dbReference type="SUPFAM" id="SSF55961">
    <property type="entry name" value="Bet v1-like"/>
    <property type="match status" value="1"/>
</dbReference>
<reference evidence="1 2" key="1">
    <citation type="submission" date="2014-04" db="EMBL/GenBank/DDBJ databases">
        <title>The Genome Sequence of Mycobacterium tuberculosis TKK-01-0051.</title>
        <authorList>
            <consortium name="The Broad Institute Genomics Platform"/>
            <consortium name="The Broad Institute Genome Sequencing Center for Infectious Disease"/>
            <person name="Earl A.M."/>
            <person name="Cohen K."/>
            <person name="Pym A."/>
            <person name="Bishai W."/>
            <person name="Maharaj K."/>
            <person name="Desjardins C."/>
            <person name="Abeel T."/>
            <person name="Young S."/>
            <person name="Zeng Q."/>
            <person name="Gargeya S."/>
            <person name="Abouelleil A."/>
            <person name="Alvarado L."/>
            <person name="Chapman S.B."/>
            <person name="Gainer-Dewar J."/>
            <person name="Goldberg J."/>
            <person name="Griggs A."/>
            <person name="Gujja S."/>
            <person name="Hansen M."/>
            <person name="Howarth C."/>
            <person name="Imamovic A."/>
            <person name="Larimer J."/>
            <person name="Murphy C."/>
            <person name="Naylor J."/>
            <person name="Pearson M."/>
            <person name="Poon T.W."/>
            <person name="Priest M."/>
            <person name="Roberts A."/>
            <person name="Saif S."/>
            <person name="Shea T."/>
            <person name="Sykes S."/>
            <person name="Wortman J."/>
            <person name="Nusbaum C."/>
            <person name="Birren B."/>
        </authorList>
    </citation>
    <scope>NUCLEOTIDE SEQUENCE [LARGE SCALE GENOMIC DNA]</scope>
    <source>
        <strain evidence="1 2">TKK-01-0051</strain>
    </source>
</reference>
<comment type="caution">
    <text evidence="1">The sequence shown here is derived from an EMBL/GenBank/DDBJ whole genome shotgun (WGS) entry which is preliminary data.</text>
</comment>
<dbReference type="InterPro" id="IPR023393">
    <property type="entry name" value="START-like_dom_sf"/>
</dbReference>